<protein>
    <recommendedName>
        <fullName evidence="3">RNase H type-1 domain-containing protein</fullName>
    </recommendedName>
</protein>
<reference evidence="1 2" key="1">
    <citation type="submission" date="2023-03" db="EMBL/GenBank/DDBJ databases">
        <title>WGS of Gossypium arboreum.</title>
        <authorList>
            <person name="Yu D."/>
        </authorList>
    </citation>
    <scope>NUCLEOTIDE SEQUENCE [LARGE SCALE GENOMIC DNA]</scope>
    <source>
        <tissue evidence="1">Leaf</tissue>
    </source>
</reference>
<gene>
    <name evidence="1" type="ORF">PVK06_044235</name>
</gene>
<evidence type="ECO:0000313" key="1">
    <source>
        <dbReference type="EMBL" id="KAK5776276.1"/>
    </source>
</evidence>
<sequence>MAILKGGYVKAMIVESAELVELHAMCIGVKYVVRHKIEWVNLEINSFQNASKKDSNSIWKLAPDLNKLDKLVAENYNVRFSLIM</sequence>
<comment type="caution">
    <text evidence="1">The sequence shown here is derived from an EMBL/GenBank/DDBJ whole genome shotgun (WGS) entry which is preliminary data.</text>
</comment>
<evidence type="ECO:0008006" key="3">
    <source>
        <dbReference type="Google" id="ProtNLM"/>
    </source>
</evidence>
<keyword evidence="2" id="KW-1185">Reference proteome</keyword>
<organism evidence="1 2">
    <name type="scientific">Gossypium arboreum</name>
    <name type="common">Tree cotton</name>
    <name type="synonym">Gossypium nanking</name>
    <dbReference type="NCBI Taxonomy" id="29729"/>
    <lineage>
        <taxon>Eukaryota</taxon>
        <taxon>Viridiplantae</taxon>
        <taxon>Streptophyta</taxon>
        <taxon>Embryophyta</taxon>
        <taxon>Tracheophyta</taxon>
        <taxon>Spermatophyta</taxon>
        <taxon>Magnoliopsida</taxon>
        <taxon>eudicotyledons</taxon>
        <taxon>Gunneridae</taxon>
        <taxon>Pentapetalae</taxon>
        <taxon>rosids</taxon>
        <taxon>malvids</taxon>
        <taxon>Malvales</taxon>
        <taxon>Malvaceae</taxon>
        <taxon>Malvoideae</taxon>
        <taxon>Gossypium</taxon>
    </lineage>
</organism>
<evidence type="ECO:0000313" key="2">
    <source>
        <dbReference type="Proteomes" id="UP001358586"/>
    </source>
</evidence>
<name>A0ABR0MQX1_GOSAR</name>
<accession>A0ABR0MQX1</accession>
<dbReference type="Proteomes" id="UP001358586">
    <property type="component" value="Chromosome 12"/>
</dbReference>
<dbReference type="EMBL" id="JARKNE010000012">
    <property type="protein sequence ID" value="KAK5776276.1"/>
    <property type="molecule type" value="Genomic_DNA"/>
</dbReference>
<proteinExistence type="predicted"/>